<proteinExistence type="predicted"/>
<dbReference type="PANTHER" id="PTHR11439">
    <property type="entry name" value="GAG-POL-RELATED RETROTRANSPOSON"/>
    <property type="match status" value="1"/>
</dbReference>
<feature type="domain" description="Reverse transcriptase Ty1/copia-type" evidence="1">
    <location>
        <begin position="117"/>
        <end position="220"/>
    </location>
</feature>
<dbReference type="Proteomes" id="UP000765509">
    <property type="component" value="Unassembled WGS sequence"/>
</dbReference>
<evidence type="ECO:0000313" key="2">
    <source>
        <dbReference type="EMBL" id="MBW0511745.1"/>
    </source>
</evidence>
<evidence type="ECO:0000259" key="1">
    <source>
        <dbReference type="Pfam" id="PF07727"/>
    </source>
</evidence>
<sequence>MVDEAHLVEHEEEPNCSMTVDGVRVDSLDEFPLSDVVDEAHTDDKSSSFWNIDNLKILPYPRRADSLLSLVEVTPRTFEGALPPPEKDFWKAAIDKELCSMESLKVWEVVERQESYKLVGTAWRQGVDFEKTYAPTGRLNSLRMLIALAAAKGLKLHQIDIKSAFLNAPLREEVYLHVPQGLVLDQKKHCLWLKKAIYRLKKATLAWYQHLKEYLLSIDFIAYLMLGVKITHNSDSICLDQQHVAESLLDQYSMCECQPVSTHLVPNEHLSTATEEEITALKNLKVNYLSAIGSINYLSPATHPYLSFALSCLSQYLENPGLKNWKAFIHVLCYLKGSLDVGLRYPQGGSQGITSWSDADWGNCQSTRRSVTGYLATFHGCLVLWKMRKQPPVSISTAEDKYKALCDLTSELLWQKQWSEEAQILKFTTPITVWEDNQGCINMANGDCNFNSKPGEFSQSPGISRVAVRGDVKENDLIPSKRLKSSKQSYLKVH</sequence>
<dbReference type="PANTHER" id="PTHR11439:SF467">
    <property type="entry name" value="INTEGRASE CATALYTIC DOMAIN-CONTAINING PROTEIN"/>
    <property type="match status" value="1"/>
</dbReference>
<keyword evidence="3" id="KW-1185">Reference proteome</keyword>
<dbReference type="InterPro" id="IPR013103">
    <property type="entry name" value="RVT_2"/>
</dbReference>
<gene>
    <name evidence="2" type="ORF">O181_051460</name>
</gene>
<organism evidence="2 3">
    <name type="scientific">Austropuccinia psidii MF-1</name>
    <dbReference type="NCBI Taxonomy" id="1389203"/>
    <lineage>
        <taxon>Eukaryota</taxon>
        <taxon>Fungi</taxon>
        <taxon>Dikarya</taxon>
        <taxon>Basidiomycota</taxon>
        <taxon>Pucciniomycotina</taxon>
        <taxon>Pucciniomycetes</taxon>
        <taxon>Pucciniales</taxon>
        <taxon>Sphaerophragmiaceae</taxon>
        <taxon>Austropuccinia</taxon>
    </lineage>
</organism>
<evidence type="ECO:0000313" key="3">
    <source>
        <dbReference type="Proteomes" id="UP000765509"/>
    </source>
</evidence>
<dbReference type="Pfam" id="PF07727">
    <property type="entry name" value="RVT_2"/>
    <property type="match status" value="1"/>
</dbReference>
<comment type="caution">
    <text evidence="2">The sequence shown here is derived from an EMBL/GenBank/DDBJ whole genome shotgun (WGS) entry which is preliminary data.</text>
</comment>
<name>A0A9Q3E336_9BASI</name>
<dbReference type="SUPFAM" id="SSF56672">
    <property type="entry name" value="DNA/RNA polymerases"/>
    <property type="match status" value="1"/>
</dbReference>
<dbReference type="CDD" id="cd09272">
    <property type="entry name" value="RNase_HI_RT_Ty1"/>
    <property type="match status" value="1"/>
</dbReference>
<protein>
    <recommendedName>
        <fullName evidence="1">Reverse transcriptase Ty1/copia-type domain-containing protein</fullName>
    </recommendedName>
</protein>
<accession>A0A9Q3E336</accession>
<reference evidence="2" key="1">
    <citation type="submission" date="2021-03" db="EMBL/GenBank/DDBJ databases">
        <title>Draft genome sequence of rust myrtle Austropuccinia psidii MF-1, a brazilian biotype.</title>
        <authorList>
            <person name="Quecine M.C."/>
            <person name="Pachon D.M.R."/>
            <person name="Bonatelli M.L."/>
            <person name="Correr F.H."/>
            <person name="Franceschini L.M."/>
            <person name="Leite T.F."/>
            <person name="Margarido G.R.A."/>
            <person name="Almeida C.A."/>
            <person name="Ferrarezi J.A."/>
            <person name="Labate C.A."/>
        </authorList>
    </citation>
    <scope>NUCLEOTIDE SEQUENCE</scope>
    <source>
        <strain evidence="2">MF-1</strain>
    </source>
</reference>
<dbReference type="InterPro" id="IPR043502">
    <property type="entry name" value="DNA/RNA_pol_sf"/>
</dbReference>
<dbReference type="EMBL" id="AVOT02022360">
    <property type="protein sequence ID" value="MBW0511745.1"/>
    <property type="molecule type" value="Genomic_DNA"/>
</dbReference>
<dbReference type="AlphaFoldDB" id="A0A9Q3E336"/>